<dbReference type="PANTHER" id="PTHR43143">
    <property type="entry name" value="METALLOPHOSPHOESTERASE, CALCINEURIN SUPERFAMILY"/>
    <property type="match status" value="1"/>
</dbReference>
<dbReference type="PANTHER" id="PTHR43143:SF5">
    <property type="entry name" value="SECRETED PROTEIN"/>
    <property type="match status" value="1"/>
</dbReference>
<dbReference type="Proteomes" id="UP000245202">
    <property type="component" value="Unassembled WGS sequence"/>
</dbReference>
<dbReference type="SUPFAM" id="SSF56300">
    <property type="entry name" value="Metallo-dependent phosphatases"/>
    <property type="match status" value="1"/>
</dbReference>
<dbReference type="CDD" id="cd08547">
    <property type="entry name" value="Type_II_cohesin"/>
    <property type="match status" value="1"/>
</dbReference>
<keyword evidence="5" id="KW-1185">Reference proteome</keyword>
<feature type="domain" description="Cohesin" evidence="3">
    <location>
        <begin position="787"/>
        <end position="895"/>
    </location>
</feature>
<dbReference type="Gene3D" id="2.60.40.680">
    <property type="match status" value="1"/>
</dbReference>
<protein>
    <recommendedName>
        <fullName evidence="6">LamG-like jellyroll fold domain-containing protein</fullName>
    </recommendedName>
</protein>
<accession>A0A2R5END3</accession>
<reference evidence="4 5" key="1">
    <citation type="submission" date="2017-08" db="EMBL/GenBank/DDBJ databases">
        <title>Substantial Increase in Enzyme Production by Combined Drug-Resistance Mutations in Paenibacillus agaridevorans.</title>
        <authorList>
            <person name="Tanaka Y."/>
            <person name="Funane K."/>
            <person name="Hosaka T."/>
            <person name="Shiwa Y."/>
            <person name="Fujita N."/>
            <person name="Miyazaki T."/>
            <person name="Yoshikawa H."/>
            <person name="Murakami K."/>
            <person name="Kasahara K."/>
            <person name="Inaoka T."/>
            <person name="Hiraga Y."/>
            <person name="Ochi K."/>
        </authorList>
    </citation>
    <scope>NUCLEOTIDE SEQUENCE [LARGE SCALE GENOMIC DNA]</scope>
    <source>
        <strain evidence="4 5">T-3040</strain>
    </source>
</reference>
<dbReference type="InterPro" id="IPR029052">
    <property type="entry name" value="Metallo-depent_PP-like"/>
</dbReference>
<dbReference type="SUPFAM" id="SSF49384">
    <property type="entry name" value="Carbohydrate-binding domain"/>
    <property type="match status" value="1"/>
</dbReference>
<dbReference type="Pfam" id="PF13385">
    <property type="entry name" value="Laminin_G_3"/>
    <property type="match status" value="2"/>
</dbReference>
<evidence type="ECO:0008006" key="6">
    <source>
        <dbReference type="Google" id="ProtNLM"/>
    </source>
</evidence>
<sequence>MIVRKSLAAWLLVIAIVAQCFGAVSAASAETDAPQGLLFDPAKQNSIALNAMLEGVPATFEMRAKFAANPGARQVLFGNYRAAASTQFSLELTAGNQFRYYEISNGGKLIDRSTTGLSITTGQWTNLAITRDAANKKIDVIQDGAVVATFENVDLPEQVVMESIHSIGTDTRNGHFVRAEIAEVRLWSDVRTMDELRDNADADIQGDEEGLMHAWTIDDSSLNGIINVIRDKTSKIDGTPKGFERQYTSEFQATGTSFADGLEIATKNHVAAAPRTVEAWVNVPANTPSGQRVGVIMGNYENSSYSDVSRFSFEIFNNGAPRLFWVNHKDYQLNYVANNVNVNAGDWVHIAMVLDEENKTGTTYINGEKVHEEALAIPEFPNDTTSREMKIGSDFRGTTMSFKGEIADLRVWSTTRTAEEIKAHYKESLQGTEEGLMGNWKLDTAENGVYSDSSPYANDALPYDEVTSNWLAPDFAEGDYTIAVIPDTQYMARLHPQAMKDYMKWMKDHADDMNIKLAISVGDIVDTASSTTEWAAAADAYAELDGVIPYVLVPGNHDVILNNAQLTRNYTNYNQYFPYSKYSQEPTFGGAFAEGKMENTYHFFNIGDVEYMVLAIEFAPNDAVLAWANEVVAANPDKKVIMSTHTYVYHNGEHISTDHHHYPSSYISDANNGDDMWNEFVKKHDNIVLVLSGHIGHPDLVVREDMNNFGSSVKQILADAQYMSPQDLGMVMLMTFKEGSDNVDVNWYSVKNDQLFRAKNQFSMELNLHSGTPGEGGPDEEIRLSAADQSVNKGSVFTVPVTIEKGAKLVGLEGILNYDSSLLELESFEFAVFDSTNAVNDETPGKVGFAGISGDALATDEATVVANATFRAKADLSADATTAISFASVRGIVPSETGESEYVPIQTDDAVITIVSRAPGDLNGDDSLDLLDARAILKLIAAGGGR</sequence>
<dbReference type="InterPro" id="IPR004843">
    <property type="entry name" value="Calcineurin-like_PHP"/>
</dbReference>
<gene>
    <name evidence="4" type="ORF">PAT3040_02748</name>
</gene>
<dbReference type="GO" id="GO:0000272">
    <property type="term" value="P:polysaccharide catabolic process"/>
    <property type="evidence" value="ECO:0007669"/>
    <property type="project" value="InterPro"/>
</dbReference>
<dbReference type="InterPro" id="IPR013320">
    <property type="entry name" value="ConA-like_dom_sf"/>
</dbReference>
<dbReference type="Pfam" id="PF00149">
    <property type="entry name" value="Metallophos"/>
    <property type="match status" value="1"/>
</dbReference>
<evidence type="ECO:0000259" key="2">
    <source>
        <dbReference type="Pfam" id="PF00149"/>
    </source>
</evidence>
<dbReference type="GO" id="GO:0030246">
    <property type="term" value="F:carbohydrate binding"/>
    <property type="evidence" value="ECO:0007669"/>
    <property type="project" value="InterPro"/>
</dbReference>
<dbReference type="InterPro" id="IPR002102">
    <property type="entry name" value="Cohesin_dom"/>
</dbReference>
<dbReference type="GO" id="GO:0016787">
    <property type="term" value="F:hydrolase activity"/>
    <property type="evidence" value="ECO:0007669"/>
    <property type="project" value="InterPro"/>
</dbReference>
<dbReference type="AlphaFoldDB" id="A0A2R5END3"/>
<dbReference type="InterPro" id="IPR051918">
    <property type="entry name" value="STPP_CPPED1"/>
</dbReference>
<dbReference type="Pfam" id="PF00963">
    <property type="entry name" value="Cohesin"/>
    <property type="match status" value="1"/>
</dbReference>
<organism evidence="4 5">
    <name type="scientific">Paenibacillus agaridevorans</name>
    <dbReference type="NCBI Taxonomy" id="171404"/>
    <lineage>
        <taxon>Bacteria</taxon>
        <taxon>Bacillati</taxon>
        <taxon>Bacillota</taxon>
        <taxon>Bacilli</taxon>
        <taxon>Bacillales</taxon>
        <taxon>Paenibacillaceae</taxon>
        <taxon>Paenibacillus</taxon>
    </lineage>
</organism>
<comment type="caution">
    <text evidence="4">The sequence shown here is derived from an EMBL/GenBank/DDBJ whole genome shotgun (WGS) entry which is preliminary data.</text>
</comment>
<evidence type="ECO:0000313" key="5">
    <source>
        <dbReference type="Proteomes" id="UP000245202"/>
    </source>
</evidence>
<evidence type="ECO:0000256" key="1">
    <source>
        <dbReference type="SAM" id="SignalP"/>
    </source>
</evidence>
<keyword evidence="1" id="KW-0732">Signal</keyword>
<evidence type="ECO:0000313" key="4">
    <source>
        <dbReference type="EMBL" id="GBG08180.1"/>
    </source>
</evidence>
<feature type="chain" id="PRO_5039273948" description="LamG-like jellyroll fold domain-containing protein" evidence="1">
    <location>
        <begin position="27"/>
        <end position="946"/>
    </location>
</feature>
<dbReference type="Gene3D" id="2.60.120.200">
    <property type="match status" value="2"/>
</dbReference>
<evidence type="ECO:0000259" key="3">
    <source>
        <dbReference type="Pfam" id="PF00963"/>
    </source>
</evidence>
<proteinExistence type="predicted"/>
<dbReference type="Gene3D" id="3.60.21.10">
    <property type="match status" value="1"/>
</dbReference>
<dbReference type="RefSeq" id="WP_108993130.1">
    <property type="nucleotide sequence ID" value="NZ_BDQX01000144.1"/>
</dbReference>
<dbReference type="SUPFAM" id="SSF49899">
    <property type="entry name" value="Concanavalin A-like lectins/glucanases"/>
    <property type="match status" value="2"/>
</dbReference>
<name>A0A2R5END3_9BACL</name>
<feature type="domain" description="Calcineurin-like phosphoesterase" evidence="2">
    <location>
        <begin position="481"/>
        <end position="695"/>
    </location>
</feature>
<dbReference type="InterPro" id="IPR008965">
    <property type="entry name" value="CBM2/CBM3_carb-bd_dom_sf"/>
</dbReference>
<feature type="non-terminal residue" evidence="4">
    <location>
        <position position="946"/>
    </location>
</feature>
<dbReference type="EMBL" id="BDQX01000144">
    <property type="protein sequence ID" value="GBG08180.1"/>
    <property type="molecule type" value="Genomic_DNA"/>
</dbReference>
<feature type="signal peptide" evidence="1">
    <location>
        <begin position="1"/>
        <end position="26"/>
    </location>
</feature>